<dbReference type="GO" id="GO:0000724">
    <property type="term" value="P:double-strand break repair via homologous recombination"/>
    <property type="evidence" value="ECO:0007669"/>
    <property type="project" value="TreeGrafter"/>
</dbReference>
<evidence type="ECO:0000256" key="5">
    <source>
        <dbReference type="ARBA" id="ARBA00022741"/>
    </source>
</evidence>
<proteinExistence type="inferred from homology"/>
<reference evidence="14" key="1">
    <citation type="submission" date="2006-01" db="EMBL/GenBank/DDBJ databases">
        <authorList>
            <person name="Lindblad-Toh K."/>
            <person name="Mauceli E."/>
            <person name="Grabherr M."/>
            <person name="Chang J.L."/>
            <person name="Lander E.S."/>
        </authorList>
    </citation>
    <scope>NUCLEOTIDE SEQUENCE [LARGE SCALE GENOMIC DNA]</scope>
</reference>
<accession>G3PCV5</accession>
<comment type="subcellular location">
    <subcellularLocation>
        <location evidence="2">Chromosome</location>
    </subcellularLocation>
    <subcellularLocation>
        <location evidence="1">Nucleus</location>
    </subcellularLocation>
</comment>
<dbReference type="PANTHER" id="PTHR19306:SF8">
    <property type="entry name" value="STRUCTURAL MAINTENANCE OF CHROMOSOMES PROTEIN 6 ISOFORM X4"/>
    <property type="match status" value="1"/>
</dbReference>
<dbReference type="Ensembl" id="ENSGACT00000015460.1">
    <property type="protein sequence ID" value="ENSGACP00000015429.1"/>
    <property type="gene ID" value="ENSGACG00000011667.1"/>
</dbReference>
<comment type="similarity">
    <text evidence="3">Belongs to the SMC family. SMC6 subfamily.</text>
</comment>
<evidence type="ECO:0000259" key="13">
    <source>
        <dbReference type="Pfam" id="PF02463"/>
    </source>
</evidence>
<keyword evidence="6" id="KW-0227">DNA damage</keyword>
<evidence type="ECO:0000256" key="10">
    <source>
        <dbReference type="ARBA" id="ARBA00023204"/>
    </source>
</evidence>
<keyword evidence="9" id="KW-0233">DNA recombination</keyword>
<dbReference type="InterPro" id="IPR003395">
    <property type="entry name" value="RecF/RecN/SMC_N"/>
</dbReference>
<evidence type="ECO:0000256" key="3">
    <source>
        <dbReference type="ARBA" id="ARBA00006793"/>
    </source>
</evidence>
<evidence type="ECO:0000256" key="1">
    <source>
        <dbReference type="ARBA" id="ARBA00004123"/>
    </source>
</evidence>
<dbReference type="GO" id="GO:0003697">
    <property type="term" value="F:single-stranded DNA binding"/>
    <property type="evidence" value="ECO:0007669"/>
    <property type="project" value="TreeGrafter"/>
</dbReference>
<evidence type="ECO:0000256" key="7">
    <source>
        <dbReference type="ARBA" id="ARBA00022840"/>
    </source>
</evidence>
<evidence type="ECO:0000256" key="6">
    <source>
        <dbReference type="ARBA" id="ARBA00022763"/>
    </source>
</evidence>
<keyword evidence="11" id="KW-0539">Nucleus</keyword>
<name>G3PCV5_GASAC</name>
<evidence type="ECO:0000256" key="4">
    <source>
        <dbReference type="ARBA" id="ARBA00022454"/>
    </source>
</evidence>
<dbReference type="Bgee" id="ENSGACG00000011667">
    <property type="expression patterns" value="Expressed in spleen and 5 other cell types or tissues"/>
</dbReference>
<evidence type="ECO:0000256" key="9">
    <source>
        <dbReference type="ARBA" id="ARBA00023172"/>
    </source>
</evidence>
<evidence type="ECO:0000256" key="8">
    <source>
        <dbReference type="ARBA" id="ARBA00023054"/>
    </source>
</evidence>
<dbReference type="Pfam" id="PF02463">
    <property type="entry name" value="SMC_N"/>
    <property type="match status" value="1"/>
</dbReference>
<keyword evidence="10" id="KW-0234">DNA repair</keyword>
<keyword evidence="5" id="KW-0547">Nucleotide-binding</keyword>
<evidence type="ECO:0000256" key="2">
    <source>
        <dbReference type="ARBA" id="ARBA00004286"/>
    </source>
</evidence>
<keyword evidence="7" id="KW-0067">ATP-binding</keyword>
<reference evidence="14" key="2">
    <citation type="submission" date="2024-04" db="UniProtKB">
        <authorList>
            <consortium name="Ensembl"/>
        </authorList>
    </citation>
    <scope>IDENTIFICATION</scope>
</reference>
<dbReference type="SUPFAM" id="SSF52540">
    <property type="entry name" value="P-loop containing nucleoside triphosphate hydrolases"/>
    <property type="match status" value="1"/>
</dbReference>
<keyword evidence="8" id="KW-0175">Coiled coil</keyword>
<evidence type="ECO:0000256" key="11">
    <source>
        <dbReference type="ARBA" id="ARBA00023242"/>
    </source>
</evidence>
<organism evidence="14">
    <name type="scientific">Gasterosteus aculeatus</name>
    <name type="common">Three-spined stickleback</name>
    <dbReference type="NCBI Taxonomy" id="69293"/>
    <lineage>
        <taxon>Eukaryota</taxon>
        <taxon>Metazoa</taxon>
        <taxon>Chordata</taxon>
        <taxon>Craniata</taxon>
        <taxon>Vertebrata</taxon>
        <taxon>Euteleostomi</taxon>
        <taxon>Actinopterygii</taxon>
        <taxon>Neopterygii</taxon>
        <taxon>Teleostei</taxon>
        <taxon>Neoteleostei</taxon>
        <taxon>Acanthomorphata</taxon>
        <taxon>Eupercaria</taxon>
        <taxon>Perciformes</taxon>
        <taxon>Cottioidei</taxon>
        <taxon>Gasterosteales</taxon>
        <taxon>Gasterosteidae</taxon>
        <taxon>Gasterosteus</taxon>
    </lineage>
</organism>
<dbReference type="GO" id="GO:0003684">
    <property type="term" value="F:damaged DNA binding"/>
    <property type="evidence" value="ECO:0007669"/>
    <property type="project" value="TreeGrafter"/>
</dbReference>
<dbReference type="PANTHER" id="PTHR19306">
    <property type="entry name" value="STRUCTURAL MAINTENANCE OF CHROMOSOMES 5,6 SMC5, SMC6"/>
    <property type="match status" value="1"/>
</dbReference>
<sequence length="341" mass="39795">MEVENQTVHEAKKELNKHRRAAEEVESKYSAVRERIDHLYEETEVLKDEQLKLDAECARHEQTLKILETKLKAHEDNVQAMEIELAEREEELKECVGKASEISPERQQVSGSTRTIDTEITRLKRQIKVYESNHGEQEQVVREYAEALALYREKTNQVRDLRGFIDQLDHIMSDRQNRYKIMRRSVSVRCKLYFNNFLIKMNSCGSMVFDHNNETLSISVTPPGREDDGAGDMRSLSGGERSFSTVCFMLSLWEITESPFRCLDEFDVYMDMHNRRISLDLLLELSERQHLRQFIFITPITTSNLPKTSLIKIHQLQDPERGQSATLKIQRITREQSPSTS</sequence>
<evidence type="ECO:0000256" key="12">
    <source>
        <dbReference type="SAM" id="MobiDB-lite"/>
    </source>
</evidence>
<evidence type="ECO:0000313" key="14">
    <source>
        <dbReference type="Ensembl" id="ENSGACP00000015429.1"/>
    </source>
</evidence>
<feature type="domain" description="RecF/RecN/SMC N-terminal" evidence="13">
    <location>
        <begin position="5"/>
        <end position="298"/>
    </location>
</feature>
<keyword evidence="4" id="KW-0158">Chromosome</keyword>
<dbReference type="GO" id="GO:0005634">
    <property type="term" value="C:nucleus"/>
    <property type="evidence" value="ECO:0007669"/>
    <property type="project" value="UniProtKB-SubCell"/>
</dbReference>
<dbReference type="AlphaFoldDB" id="G3PCV5"/>
<dbReference type="Gene3D" id="3.40.50.300">
    <property type="entry name" value="P-loop containing nucleotide triphosphate hydrolases"/>
    <property type="match status" value="1"/>
</dbReference>
<dbReference type="GO" id="GO:0030915">
    <property type="term" value="C:Smc5-Smc6 complex"/>
    <property type="evidence" value="ECO:0007669"/>
    <property type="project" value="TreeGrafter"/>
</dbReference>
<dbReference type="InterPro" id="IPR027417">
    <property type="entry name" value="P-loop_NTPase"/>
</dbReference>
<feature type="region of interest" description="Disordered" evidence="12">
    <location>
        <begin position="1"/>
        <end position="28"/>
    </location>
</feature>
<dbReference type="GO" id="GO:0005524">
    <property type="term" value="F:ATP binding"/>
    <property type="evidence" value="ECO:0007669"/>
    <property type="project" value="UniProtKB-KW"/>
</dbReference>
<protein>
    <submittedName>
        <fullName evidence="14">Structural maintenance of chromosomes 6</fullName>
    </submittedName>
</protein>
<dbReference type="GO" id="GO:0035861">
    <property type="term" value="C:site of double-strand break"/>
    <property type="evidence" value="ECO:0007669"/>
    <property type="project" value="TreeGrafter"/>
</dbReference>